<evidence type="ECO:0000256" key="1">
    <source>
        <dbReference type="SAM" id="MobiDB-lite"/>
    </source>
</evidence>
<dbReference type="EMBL" id="CM029045">
    <property type="protein sequence ID" value="KAG2598834.1"/>
    <property type="molecule type" value="Genomic_DNA"/>
</dbReference>
<dbReference type="Proteomes" id="UP000823388">
    <property type="component" value="Chromosome 5K"/>
</dbReference>
<dbReference type="AlphaFoldDB" id="A0A8T0SNN1"/>
<feature type="region of interest" description="Disordered" evidence="1">
    <location>
        <begin position="78"/>
        <end position="112"/>
    </location>
</feature>
<name>A0A8T0SNN1_PANVG</name>
<organism evidence="2 3">
    <name type="scientific">Panicum virgatum</name>
    <name type="common">Blackwell switchgrass</name>
    <dbReference type="NCBI Taxonomy" id="38727"/>
    <lineage>
        <taxon>Eukaryota</taxon>
        <taxon>Viridiplantae</taxon>
        <taxon>Streptophyta</taxon>
        <taxon>Embryophyta</taxon>
        <taxon>Tracheophyta</taxon>
        <taxon>Spermatophyta</taxon>
        <taxon>Magnoliopsida</taxon>
        <taxon>Liliopsida</taxon>
        <taxon>Poales</taxon>
        <taxon>Poaceae</taxon>
        <taxon>PACMAD clade</taxon>
        <taxon>Panicoideae</taxon>
        <taxon>Panicodae</taxon>
        <taxon>Paniceae</taxon>
        <taxon>Panicinae</taxon>
        <taxon>Panicum</taxon>
        <taxon>Panicum sect. Hiantes</taxon>
    </lineage>
</organism>
<gene>
    <name evidence="2" type="ORF">PVAP13_5KG401507</name>
</gene>
<reference evidence="2" key="1">
    <citation type="submission" date="2020-05" db="EMBL/GenBank/DDBJ databases">
        <title>WGS assembly of Panicum virgatum.</title>
        <authorList>
            <person name="Lovell J.T."/>
            <person name="Jenkins J."/>
            <person name="Shu S."/>
            <person name="Juenger T.E."/>
            <person name="Schmutz J."/>
        </authorList>
    </citation>
    <scope>NUCLEOTIDE SEQUENCE</scope>
    <source>
        <strain evidence="2">AP13</strain>
    </source>
</reference>
<keyword evidence="3" id="KW-1185">Reference proteome</keyword>
<protein>
    <submittedName>
        <fullName evidence="2">Uncharacterized protein</fullName>
    </submittedName>
</protein>
<evidence type="ECO:0000313" key="2">
    <source>
        <dbReference type="EMBL" id="KAG2598834.1"/>
    </source>
</evidence>
<proteinExistence type="predicted"/>
<accession>A0A8T0SNN1</accession>
<evidence type="ECO:0000313" key="3">
    <source>
        <dbReference type="Proteomes" id="UP000823388"/>
    </source>
</evidence>
<sequence>MPSMSPRGGGRRGLRRGSCCGERWRRLVEVLAELKRPQARARAAELQRRLEHTYSKHHRHVEVARGRVHEIGERLQEGEAAAAAAATAPYELDHDRSAATSACLPRTKNHGI</sequence>
<comment type="caution">
    <text evidence="2">The sequence shown here is derived from an EMBL/GenBank/DDBJ whole genome shotgun (WGS) entry which is preliminary data.</text>
</comment>